<sequence>MSALVHVASPQTKKAPVAVPPGTYPLSLPDGAKFSIVVSHERLSAQAGSNAANAANAADAEQAQRVRHSIKLSSHKSHDWIDTASTLVVKAPCPPYPNPASEPDTNSLAFRTQRFGECELQASDAEQKGEITQQKLWNWINVIFALWPQQEHVLLKTQGLPPAVVAHLTTSRLAILDPSAPPTLSAPGNKTQVSLARLLVSRAAFWQGHGSPTSGFAPWVLPLADAATRDALISSNAETIVSPLAEPFKPPPSAGPIYSRFIPGLNSHLTFRVASSTNAKDVDLLTAWHATDRVNEGWRQRLSREDQLATMQSGEKSAYNIGLIGEWDGEPWGYVEIYYSKQSNLKDFYTAGQHDRGFHALVGDERFRGPQRVRSWMGSVVHLMFLLDASTAQCVSEPRLSNTKMVQYEMMVGGNVEKWIDFPHKRAALVIFGKERFFQLCPMGPLPEHLA</sequence>
<dbReference type="EMBL" id="DF196775">
    <property type="protein sequence ID" value="GAC73268.1"/>
    <property type="molecule type" value="Genomic_DNA"/>
</dbReference>
<name>M9MC64_PSEA3</name>
<dbReference type="Pfam" id="PF13523">
    <property type="entry name" value="Acetyltransf_8"/>
    <property type="match status" value="1"/>
</dbReference>
<dbReference type="Gene3D" id="3.40.630.30">
    <property type="match status" value="1"/>
</dbReference>
<evidence type="ECO:0000313" key="3">
    <source>
        <dbReference type="EMBL" id="GAC73268.1"/>
    </source>
</evidence>
<organism evidence="3 4">
    <name type="scientific">Pseudozyma antarctica (strain T-34)</name>
    <name type="common">Yeast</name>
    <name type="synonym">Candida antarctica</name>
    <dbReference type="NCBI Taxonomy" id="1151754"/>
    <lineage>
        <taxon>Eukaryota</taxon>
        <taxon>Fungi</taxon>
        <taxon>Dikarya</taxon>
        <taxon>Basidiomycota</taxon>
        <taxon>Ustilaginomycotina</taxon>
        <taxon>Ustilaginomycetes</taxon>
        <taxon>Ustilaginales</taxon>
        <taxon>Ustilaginaceae</taxon>
        <taxon>Moesziomyces</taxon>
    </lineage>
</organism>
<dbReference type="GO" id="GO:0019290">
    <property type="term" value="P:siderophore biosynthetic process"/>
    <property type="evidence" value="ECO:0007669"/>
    <property type="project" value="InterPro"/>
</dbReference>
<dbReference type="OrthoDB" id="4250781at2759"/>
<dbReference type="PANTHER" id="PTHR31438:SF1">
    <property type="entry name" value="LYSINE N-ACYLTRANSFERASE C17G9.06C-RELATED"/>
    <property type="match status" value="1"/>
</dbReference>
<gene>
    <name evidence="3" type="ORF">PANT_9c00030</name>
</gene>
<reference evidence="4" key="1">
    <citation type="journal article" date="2013" name="Genome Announc.">
        <title>Genome sequence of the basidiomycetous yeast Pseudozyma antarctica T-34, a producer of the glycolipid biosurfactants mannosylerythritol lipids.</title>
        <authorList>
            <person name="Morita T."/>
            <person name="Koike H."/>
            <person name="Koyama Y."/>
            <person name="Hagiwara H."/>
            <person name="Ito E."/>
            <person name="Fukuoka T."/>
            <person name="Imura T."/>
            <person name="Machida M."/>
            <person name="Kitamoto D."/>
        </authorList>
    </citation>
    <scope>NUCLEOTIDE SEQUENCE [LARGE SCALE GENOMIC DNA]</scope>
    <source>
        <strain evidence="4">T-34</strain>
    </source>
</reference>
<dbReference type="SUPFAM" id="SSF55729">
    <property type="entry name" value="Acyl-CoA N-acyltransferases (Nat)"/>
    <property type="match status" value="1"/>
</dbReference>
<dbReference type="InterPro" id="IPR019432">
    <property type="entry name" value="Acyltransferase_MbtK/IucB-like"/>
</dbReference>
<feature type="domain" description="Acyltransferase MbtK/IucB-like conserved" evidence="2">
    <location>
        <begin position="272"/>
        <end position="321"/>
    </location>
</feature>
<dbReference type="InterPro" id="IPR016181">
    <property type="entry name" value="Acyl_CoA_acyltransferase"/>
</dbReference>
<evidence type="ECO:0000313" key="4">
    <source>
        <dbReference type="Proteomes" id="UP000011976"/>
    </source>
</evidence>
<dbReference type="PANTHER" id="PTHR31438">
    <property type="entry name" value="LYSINE N-ACYLTRANSFERASE C17G9.06C-RELATED"/>
    <property type="match status" value="1"/>
</dbReference>
<dbReference type="AlphaFoldDB" id="M9MC64"/>
<evidence type="ECO:0000256" key="1">
    <source>
        <dbReference type="ARBA" id="ARBA00009893"/>
    </source>
</evidence>
<proteinExistence type="inferred from homology"/>
<dbReference type="Proteomes" id="UP000011976">
    <property type="component" value="Unassembled WGS sequence"/>
</dbReference>
<protein>
    <recommendedName>
        <fullName evidence="2">Acyltransferase MbtK/IucB-like conserved domain-containing protein</fullName>
    </recommendedName>
</protein>
<dbReference type="SMART" id="SM01006">
    <property type="entry name" value="AlcB"/>
    <property type="match status" value="1"/>
</dbReference>
<dbReference type="GO" id="GO:0016410">
    <property type="term" value="F:N-acyltransferase activity"/>
    <property type="evidence" value="ECO:0007669"/>
    <property type="project" value="TreeGrafter"/>
</dbReference>
<comment type="similarity">
    <text evidence="1">Belongs to the lysine N-acyltransferase MbtK family.</text>
</comment>
<dbReference type="STRING" id="1151754.M9MC64"/>
<evidence type="ECO:0000259" key="2">
    <source>
        <dbReference type="SMART" id="SM01006"/>
    </source>
</evidence>
<accession>M9MC64</accession>